<keyword evidence="2" id="KW-1185">Reference proteome</keyword>
<sequence>MGCITRIVFALVVSITNTYGIHTGSFAVALTDDGTLIGEKPRNPGYTRHFCAESINGEYQSRMTTRRSGYVCVSEDAGDGQCLTYHALQACYDTFFKDDLSFSRPAPDAYTDFSNEIPNALRQCVFLTTTGKYILATTYQGLSCLAANNSVDCQLFQDEHCCERAAVNTSTVNVVPYSNQRVEDNLNYCSRS</sequence>
<dbReference type="RefSeq" id="XP_014152472.1">
    <property type="nucleotide sequence ID" value="XM_014296997.1"/>
</dbReference>
<protein>
    <submittedName>
        <fullName evidence="1">Uncharacterized protein</fullName>
    </submittedName>
</protein>
<reference evidence="1 2" key="1">
    <citation type="submission" date="2011-02" db="EMBL/GenBank/DDBJ databases">
        <title>The Genome Sequence of Sphaeroforma arctica JP610.</title>
        <authorList>
            <consortium name="The Broad Institute Genome Sequencing Platform"/>
            <person name="Russ C."/>
            <person name="Cuomo C."/>
            <person name="Young S.K."/>
            <person name="Zeng Q."/>
            <person name="Gargeya S."/>
            <person name="Alvarado L."/>
            <person name="Berlin A."/>
            <person name="Chapman S.B."/>
            <person name="Chen Z."/>
            <person name="Freedman E."/>
            <person name="Gellesch M."/>
            <person name="Goldberg J."/>
            <person name="Griggs A."/>
            <person name="Gujja S."/>
            <person name="Heilman E."/>
            <person name="Heiman D."/>
            <person name="Howarth C."/>
            <person name="Mehta T."/>
            <person name="Neiman D."/>
            <person name="Pearson M."/>
            <person name="Roberts A."/>
            <person name="Saif S."/>
            <person name="Shea T."/>
            <person name="Shenoy N."/>
            <person name="Sisk P."/>
            <person name="Stolte C."/>
            <person name="Sykes S."/>
            <person name="White J."/>
            <person name="Yandava C."/>
            <person name="Burger G."/>
            <person name="Gray M.W."/>
            <person name="Holland P.W.H."/>
            <person name="King N."/>
            <person name="Lang F.B.F."/>
            <person name="Roger A.J."/>
            <person name="Ruiz-Trillo I."/>
            <person name="Haas B."/>
            <person name="Nusbaum C."/>
            <person name="Birren B."/>
        </authorList>
    </citation>
    <scope>NUCLEOTIDE SEQUENCE [LARGE SCALE GENOMIC DNA]</scope>
    <source>
        <strain evidence="1 2">JP610</strain>
    </source>
</reference>
<dbReference type="Proteomes" id="UP000054560">
    <property type="component" value="Unassembled WGS sequence"/>
</dbReference>
<evidence type="ECO:0000313" key="1">
    <source>
        <dbReference type="EMBL" id="KNC78570.1"/>
    </source>
</evidence>
<gene>
    <name evidence="1" type="ORF">SARC_09006</name>
</gene>
<organism evidence="1 2">
    <name type="scientific">Sphaeroforma arctica JP610</name>
    <dbReference type="NCBI Taxonomy" id="667725"/>
    <lineage>
        <taxon>Eukaryota</taxon>
        <taxon>Ichthyosporea</taxon>
        <taxon>Ichthyophonida</taxon>
        <taxon>Sphaeroforma</taxon>
    </lineage>
</organism>
<name>A0A0L0FP36_9EUKA</name>
<evidence type="ECO:0000313" key="2">
    <source>
        <dbReference type="Proteomes" id="UP000054560"/>
    </source>
</evidence>
<dbReference type="EMBL" id="KQ242466">
    <property type="protein sequence ID" value="KNC78570.1"/>
    <property type="molecule type" value="Genomic_DNA"/>
</dbReference>
<accession>A0A0L0FP36</accession>
<dbReference type="AlphaFoldDB" id="A0A0L0FP36"/>
<proteinExistence type="predicted"/>
<dbReference type="GeneID" id="25909510"/>